<sequence length="105" mass="12481">MEKSADFCDVFAVVPSDWFFQPVRLIQSYTFFPHEEQKEECDFRVAFCTAKQPADKKYYSDLNIKLTEQKLNVINMLMTMSKKREKIDQSFPTVNHHTTTTFKRD</sequence>
<organism evidence="1 2">
    <name type="scientific">Orchesella cincta</name>
    <name type="common">Springtail</name>
    <name type="synonym">Podura cincta</name>
    <dbReference type="NCBI Taxonomy" id="48709"/>
    <lineage>
        <taxon>Eukaryota</taxon>
        <taxon>Metazoa</taxon>
        <taxon>Ecdysozoa</taxon>
        <taxon>Arthropoda</taxon>
        <taxon>Hexapoda</taxon>
        <taxon>Collembola</taxon>
        <taxon>Entomobryomorpha</taxon>
        <taxon>Entomobryoidea</taxon>
        <taxon>Orchesellidae</taxon>
        <taxon>Orchesellinae</taxon>
        <taxon>Orchesella</taxon>
    </lineage>
</organism>
<dbReference type="EMBL" id="LJIJ01000108">
    <property type="protein sequence ID" value="ODN02522.1"/>
    <property type="molecule type" value="Genomic_DNA"/>
</dbReference>
<dbReference type="Proteomes" id="UP000094527">
    <property type="component" value="Unassembled WGS sequence"/>
</dbReference>
<proteinExistence type="predicted"/>
<gene>
    <name evidence="1" type="ORF">Ocin01_04158</name>
</gene>
<dbReference type="AlphaFoldDB" id="A0A1D2NB94"/>
<accession>A0A1D2NB94</accession>
<evidence type="ECO:0000313" key="2">
    <source>
        <dbReference type="Proteomes" id="UP000094527"/>
    </source>
</evidence>
<name>A0A1D2NB94_ORCCI</name>
<reference evidence="1 2" key="1">
    <citation type="journal article" date="2016" name="Genome Biol. Evol.">
        <title>Gene Family Evolution Reflects Adaptation to Soil Environmental Stressors in the Genome of the Collembolan Orchesella cincta.</title>
        <authorList>
            <person name="Faddeeva-Vakhrusheva A."/>
            <person name="Derks M.F."/>
            <person name="Anvar S.Y."/>
            <person name="Agamennone V."/>
            <person name="Suring W."/>
            <person name="Smit S."/>
            <person name="van Straalen N.M."/>
            <person name="Roelofs D."/>
        </authorList>
    </citation>
    <scope>NUCLEOTIDE SEQUENCE [LARGE SCALE GENOMIC DNA]</scope>
    <source>
        <tissue evidence="1">Mixed pool</tissue>
    </source>
</reference>
<evidence type="ECO:0000313" key="1">
    <source>
        <dbReference type="EMBL" id="ODN02522.1"/>
    </source>
</evidence>
<comment type="caution">
    <text evidence="1">The sequence shown here is derived from an EMBL/GenBank/DDBJ whole genome shotgun (WGS) entry which is preliminary data.</text>
</comment>
<keyword evidence="2" id="KW-1185">Reference proteome</keyword>
<protein>
    <submittedName>
        <fullName evidence="1">Uncharacterized protein</fullName>
    </submittedName>
</protein>